<name>A0ABS5U2B6_9CELL</name>
<evidence type="ECO:0000313" key="2">
    <source>
        <dbReference type="Proteomes" id="UP000722125"/>
    </source>
</evidence>
<dbReference type="InterPro" id="IPR021441">
    <property type="entry name" value="DUF3090"/>
</dbReference>
<proteinExistence type="predicted"/>
<comment type="caution">
    <text evidence="1">The sequence shown here is derived from an EMBL/GenBank/DDBJ whole genome shotgun (WGS) entry which is preliminary data.</text>
</comment>
<dbReference type="EMBL" id="JAHBOH010000002">
    <property type="protein sequence ID" value="MBT0995543.1"/>
    <property type="molecule type" value="Genomic_DNA"/>
</dbReference>
<reference evidence="1 2" key="1">
    <citation type="submission" date="2021-05" db="EMBL/GenBank/DDBJ databases">
        <title>Description of Cellulomonas sp. DKR-3 sp. nov.</title>
        <authorList>
            <person name="Dahal R.H."/>
            <person name="Chaudhary D.K."/>
        </authorList>
    </citation>
    <scope>NUCLEOTIDE SEQUENCE [LARGE SCALE GENOMIC DNA]</scope>
    <source>
        <strain evidence="1 2">DKR-3</strain>
    </source>
</reference>
<dbReference type="NCBIfam" id="TIGR03847">
    <property type="entry name" value="conserved hypothetical protein"/>
    <property type="match status" value="1"/>
</dbReference>
<evidence type="ECO:0000313" key="1">
    <source>
        <dbReference type="EMBL" id="MBT0995543.1"/>
    </source>
</evidence>
<gene>
    <name evidence="1" type="ORF">KIN34_14760</name>
</gene>
<dbReference type="Pfam" id="PF11290">
    <property type="entry name" value="DUF3090"/>
    <property type="match status" value="1"/>
</dbReference>
<keyword evidence="2" id="KW-1185">Reference proteome</keyword>
<dbReference type="Proteomes" id="UP000722125">
    <property type="component" value="Unassembled WGS sequence"/>
</dbReference>
<organism evidence="1 2">
    <name type="scientific">Cellulomonas fulva</name>
    <dbReference type="NCBI Taxonomy" id="2835530"/>
    <lineage>
        <taxon>Bacteria</taxon>
        <taxon>Bacillati</taxon>
        <taxon>Actinomycetota</taxon>
        <taxon>Actinomycetes</taxon>
        <taxon>Micrococcales</taxon>
        <taxon>Cellulomonadaceae</taxon>
        <taxon>Cellulomonas</taxon>
    </lineage>
</organism>
<accession>A0ABS5U2B6</accession>
<sequence length="178" mass="19430">MPAPVHQFDWPDRVVVGTVGSPGSRSFYLQVRDGARSTSVGLEKQQSALLADRIDEILNALMSDEGNRFSVPAAAPVELVDDDPLDQPVLEEFRAGLMRLGWDPSTAQVVVEAFAYDEADDDSDPDAREKLLVRMPVGTARAFVQRTRQVVQAGRPVCPLCGMPIDGDGHVCDLRDEP</sequence>
<dbReference type="RefSeq" id="WP_214352577.1">
    <property type="nucleotide sequence ID" value="NZ_JAHBOH010000002.1"/>
</dbReference>
<protein>
    <submittedName>
        <fullName evidence="1">DUF3090 family protein</fullName>
    </submittedName>
</protein>